<evidence type="ECO:0008006" key="3">
    <source>
        <dbReference type="Google" id="ProtNLM"/>
    </source>
</evidence>
<gene>
    <name evidence="1" type="ORF">SAMN06265374_0396</name>
</gene>
<evidence type="ECO:0000313" key="1">
    <source>
        <dbReference type="EMBL" id="SMP01794.1"/>
    </source>
</evidence>
<dbReference type="Proteomes" id="UP001157914">
    <property type="component" value="Unassembled WGS sequence"/>
</dbReference>
<sequence>MTEALKTELVNFSELTGEAGSARRAELARHVATLFALTSDRCSDEQVDIYDSVLLRLVDMVETEVRRYVADQMASLRRGPEETIRRLADDDIEVAEPILVRSTVLRDADLIKIAEKRGNAHQFAIAQREVLSQEVTDILIRSGDLKVKRKVAGNDGARLSDTSVMALISDAASDATLQLTLSERADLAESHIANLLSVASEEVRRKLHAEGRAQDANRLDEAVDIAAQRMSNQYWLGRYDFETARSRIMLLAKRGMVNEAALRRFASEDRFAEAVATFAWLVRCGVEEVSHWMVRPDPEPFIILAKASGFSSITVGALLGIGPWRHRLTPEQRSDAMSVFERMTIAEAKRKMAHWSHTVLN</sequence>
<dbReference type="Pfam" id="PF10098">
    <property type="entry name" value="DUF2336"/>
    <property type="match status" value="1"/>
</dbReference>
<reference evidence="1 2" key="1">
    <citation type="submission" date="2017-05" db="EMBL/GenBank/DDBJ databases">
        <authorList>
            <person name="Varghese N."/>
            <person name="Submissions S."/>
        </authorList>
    </citation>
    <scope>NUCLEOTIDE SEQUENCE [LARGE SCALE GENOMIC DNA]</scope>
    <source>
        <strain evidence="1 2">DSM 15949</strain>
    </source>
</reference>
<evidence type="ECO:0000313" key="2">
    <source>
        <dbReference type="Proteomes" id="UP001157914"/>
    </source>
</evidence>
<proteinExistence type="predicted"/>
<comment type="caution">
    <text evidence="1">The sequence shown here is derived from an EMBL/GenBank/DDBJ whole genome shotgun (WGS) entry which is preliminary data.</text>
</comment>
<dbReference type="RefSeq" id="WP_155191226.1">
    <property type="nucleotide sequence ID" value="NZ_BAAAEA010000001.1"/>
</dbReference>
<keyword evidence="2" id="KW-1185">Reference proteome</keyword>
<dbReference type="EMBL" id="FXTT01000001">
    <property type="protein sequence ID" value="SMP01794.1"/>
    <property type="molecule type" value="Genomic_DNA"/>
</dbReference>
<protein>
    <recommendedName>
        <fullName evidence="3">DUF2336 domain-containing protein</fullName>
    </recommendedName>
</protein>
<organism evidence="1 2">
    <name type="scientific">Roseibium denhamense</name>
    <dbReference type="NCBI Taxonomy" id="76305"/>
    <lineage>
        <taxon>Bacteria</taxon>
        <taxon>Pseudomonadati</taxon>
        <taxon>Pseudomonadota</taxon>
        <taxon>Alphaproteobacteria</taxon>
        <taxon>Hyphomicrobiales</taxon>
        <taxon>Stappiaceae</taxon>
        <taxon>Roseibium</taxon>
    </lineage>
</organism>
<dbReference type="InterPro" id="IPR019285">
    <property type="entry name" value="DUF2336"/>
</dbReference>
<accession>A0ABY1N7I6</accession>
<name>A0ABY1N7I6_9HYPH</name>